<dbReference type="OrthoDB" id="7168090at2759"/>
<comment type="similarity">
    <text evidence="6 7">Belongs to the protease inhibitor I19 family.</text>
</comment>
<evidence type="ECO:0000256" key="4">
    <source>
        <dbReference type="ARBA" id="ARBA00022900"/>
    </source>
</evidence>
<dbReference type="GO" id="GO:0005576">
    <property type="term" value="C:extracellular region"/>
    <property type="evidence" value="ECO:0007669"/>
    <property type="project" value="UniProtKB-SubCell"/>
</dbReference>
<accession>A0A9J7EA37</accession>
<evidence type="ECO:0000259" key="10">
    <source>
        <dbReference type="PROSITE" id="PS51446"/>
    </source>
</evidence>
<dbReference type="GeneID" id="111354562"/>
<evidence type="ECO:0000256" key="1">
    <source>
        <dbReference type="ARBA" id="ARBA00004613"/>
    </source>
</evidence>
<organism evidence="11 12">
    <name type="scientific">Spodoptera litura</name>
    <name type="common">Asian cotton leafworm</name>
    <dbReference type="NCBI Taxonomy" id="69820"/>
    <lineage>
        <taxon>Eukaryota</taxon>
        <taxon>Metazoa</taxon>
        <taxon>Ecdysozoa</taxon>
        <taxon>Arthropoda</taxon>
        <taxon>Hexapoda</taxon>
        <taxon>Insecta</taxon>
        <taxon>Pterygota</taxon>
        <taxon>Neoptera</taxon>
        <taxon>Endopterygota</taxon>
        <taxon>Lepidoptera</taxon>
        <taxon>Glossata</taxon>
        <taxon>Ditrysia</taxon>
        <taxon>Noctuoidea</taxon>
        <taxon>Noctuidae</taxon>
        <taxon>Amphipyrinae</taxon>
        <taxon>Spodoptera</taxon>
    </lineage>
</organism>
<dbReference type="Proteomes" id="UP000301870">
    <property type="component" value="Chromosome 18"/>
</dbReference>
<dbReference type="InterPro" id="IPR008037">
    <property type="entry name" value="Pacifastin_dom"/>
</dbReference>
<evidence type="ECO:0000256" key="3">
    <source>
        <dbReference type="ARBA" id="ARBA00022690"/>
    </source>
</evidence>
<evidence type="ECO:0000313" key="12">
    <source>
        <dbReference type="RefSeq" id="XP_022823854.1"/>
    </source>
</evidence>
<dbReference type="AlphaFoldDB" id="A0A9J7EA37"/>
<keyword evidence="3 7" id="KW-0646">Protease inhibitor</keyword>
<keyword evidence="4 7" id="KW-0722">Serine protease inhibitor</keyword>
<evidence type="ECO:0000256" key="5">
    <source>
        <dbReference type="ARBA" id="ARBA00023157"/>
    </source>
</evidence>
<comment type="caution">
    <text evidence="7">Lacks conserved residue(s) required for the propagation of feature annotation.</text>
</comment>
<feature type="chain" id="PRO_5039926543" evidence="9">
    <location>
        <begin position="21"/>
        <end position="105"/>
    </location>
</feature>
<feature type="domain" description="Pacifastin" evidence="10">
    <location>
        <begin position="34"/>
        <end position="68"/>
    </location>
</feature>
<comment type="subcellular location">
    <subcellularLocation>
        <location evidence="1">Secreted</location>
    </subcellularLocation>
</comment>
<proteinExistence type="inferred from homology"/>
<keyword evidence="5 7" id="KW-1015">Disulfide bond</keyword>
<feature type="disulfide bond" evidence="7">
    <location>
        <begin position="50"/>
        <end position="60"/>
    </location>
</feature>
<evidence type="ECO:0000256" key="8">
    <source>
        <dbReference type="SAM" id="MobiDB-lite"/>
    </source>
</evidence>
<evidence type="ECO:0000256" key="7">
    <source>
        <dbReference type="PROSITE-ProRule" id="PRU00776"/>
    </source>
</evidence>
<dbReference type="SUPFAM" id="SSF57283">
    <property type="entry name" value="PMP inhibitors"/>
    <property type="match status" value="1"/>
</dbReference>
<dbReference type="KEGG" id="sliu:111354562"/>
<gene>
    <name evidence="12" type="primary">LOC111354562</name>
</gene>
<keyword evidence="2" id="KW-0964">Secreted</keyword>
<feature type="disulfide bond" evidence="7">
    <location>
        <begin position="37"/>
        <end position="52"/>
    </location>
</feature>
<sequence>MHAGLTLIAISLITIVNARALDEDMLLYWRKSDAGKCKPFTSFFMGCNKCVCSADGTSFCTRMACFKATNRLSEESIENEMDTLKQPSVEKLGATSHQKEKGNSV</sequence>
<dbReference type="PROSITE" id="PS51446">
    <property type="entry name" value="PACIFASTIN"/>
    <property type="match status" value="1"/>
</dbReference>
<evidence type="ECO:0000313" key="11">
    <source>
        <dbReference type="Proteomes" id="UP000301870"/>
    </source>
</evidence>
<keyword evidence="11" id="KW-1185">Reference proteome</keyword>
<name>A0A9J7EA37_SPOLT</name>
<feature type="disulfide bond" evidence="7">
    <location>
        <begin position="47"/>
        <end position="65"/>
    </location>
</feature>
<dbReference type="GO" id="GO:0004867">
    <property type="term" value="F:serine-type endopeptidase inhibitor activity"/>
    <property type="evidence" value="ECO:0007669"/>
    <property type="project" value="UniProtKB-UniRule"/>
</dbReference>
<protein>
    <submittedName>
        <fullName evidence="12">Uncharacterized protein LOC111354562</fullName>
    </submittedName>
</protein>
<feature type="region of interest" description="Disordered" evidence="8">
    <location>
        <begin position="77"/>
        <end position="105"/>
    </location>
</feature>
<dbReference type="Pfam" id="PF05375">
    <property type="entry name" value="Pacifastin_I"/>
    <property type="match status" value="1"/>
</dbReference>
<keyword evidence="9" id="KW-0732">Signal</keyword>
<evidence type="ECO:0000256" key="6">
    <source>
        <dbReference type="ARBA" id="ARBA00029459"/>
    </source>
</evidence>
<evidence type="ECO:0000256" key="9">
    <source>
        <dbReference type="SAM" id="SignalP"/>
    </source>
</evidence>
<feature type="signal peptide" evidence="9">
    <location>
        <begin position="1"/>
        <end position="20"/>
    </location>
</feature>
<dbReference type="RefSeq" id="XP_022823854.1">
    <property type="nucleotide sequence ID" value="XM_022968086.1"/>
</dbReference>
<evidence type="ECO:0000256" key="2">
    <source>
        <dbReference type="ARBA" id="ARBA00022525"/>
    </source>
</evidence>
<dbReference type="InterPro" id="IPR036201">
    <property type="entry name" value="Pacifastin_dom_sf"/>
</dbReference>
<reference evidence="12" key="1">
    <citation type="submission" date="2025-08" db="UniProtKB">
        <authorList>
            <consortium name="RefSeq"/>
        </authorList>
    </citation>
    <scope>IDENTIFICATION</scope>
    <source>
        <strain evidence="12">Ishihara</strain>
        <tissue evidence="12">Whole body</tissue>
    </source>
</reference>